<dbReference type="InterPro" id="IPR011006">
    <property type="entry name" value="CheY-like_superfamily"/>
</dbReference>
<feature type="domain" description="Response regulatory" evidence="16">
    <location>
        <begin position="702"/>
        <end position="823"/>
    </location>
</feature>
<keyword evidence="6 14" id="KW-0812">Transmembrane</keyword>
<dbReference type="SUPFAM" id="SSF52172">
    <property type="entry name" value="CheY-like"/>
    <property type="match status" value="2"/>
</dbReference>
<evidence type="ECO:0000256" key="10">
    <source>
        <dbReference type="ARBA" id="ARBA00022989"/>
    </source>
</evidence>
<comment type="subcellular location">
    <subcellularLocation>
        <location evidence="2">Membrane</location>
    </subcellularLocation>
</comment>
<keyword evidence="11" id="KW-0902">Two-component regulatory system</keyword>
<evidence type="ECO:0000256" key="14">
    <source>
        <dbReference type="SAM" id="Phobius"/>
    </source>
</evidence>
<evidence type="ECO:0000256" key="5">
    <source>
        <dbReference type="ARBA" id="ARBA00022679"/>
    </source>
</evidence>
<dbReference type="RefSeq" id="WP_183818698.1">
    <property type="nucleotide sequence ID" value="NZ_JACHOB010000005.1"/>
</dbReference>
<dbReference type="InterPro" id="IPR001789">
    <property type="entry name" value="Sig_transdc_resp-reg_receiver"/>
</dbReference>
<evidence type="ECO:0000256" key="6">
    <source>
        <dbReference type="ARBA" id="ARBA00022692"/>
    </source>
</evidence>
<reference evidence="17 18" key="1">
    <citation type="submission" date="2020-08" db="EMBL/GenBank/DDBJ databases">
        <title>Genomic Encyclopedia of Type Strains, Phase IV (KMG-IV): sequencing the most valuable type-strain genomes for metagenomic binning, comparative biology and taxonomic classification.</title>
        <authorList>
            <person name="Goeker M."/>
        </authorList>
    </citation>
    <scope>NUCLEOTIDE SEQUENCE [LARGE SCALE GENOMIC DNA]</scope>
    <source>
        <strain evidence="17 18">DSM 102850</strain>
    </source>
</reference>
<keyword evidence="12 14" id="KW-0472">Membrane</keyword>
<dbReference type="Gene3D" id="3.30.565.10">
    <property type="entry name" value="Histidine kinase-like ATPase, C-terminal domain"/>
    <property type="match status" value="1"/>
</dbReference>
<dbReference type="InterPro" id="IPR036097">
    <property type="entry name" value="HisK_dim/P_sf"/>
</dbReference>
<dbReference type="InterPro" id="IPR036890">
    <property type="entry name" value="HATPase_C_sf"/>
</dbReference>
<dbReference type="PROSITE" id="PS50109">
    <property type="entry name" value="HIS_KIN"/>
    <property type="match status" value="1"/>
</dbReference>
<feature type="transmembrane region" description="Helical" evidence="14">
    <location>
        <begin position="358"/>
        <end position="381"/>
    </location>
</feature>
<evidence type="ECO:0000256" key="2">
    <source>
        <dbReference type="ARBA" id="ARBA00004370"/>
    </source>
</evidence>
<dbReference type="GO" id="GO:0005524">
    <property type="term" value="F:ATP binding"/>
    <property type="evidence" value="ECO:0007669"/>
    <property type="project" value="UniProtKB-KW"/>
</dbReference>
<dbReference type="EC" id="2.7.13.3" evidence="3"/>
<protein>
    <recommendedName>
        <fullName evidence="3">histidine kinase</fullName>
        <ecNumber evidence="3">2.7.13.3</ecNumber>
    </recommendedName>
</protein>
<dbReference type="SUPFAM" id="SSF47384">
    <property type="entry name" value="Homodimeric domain of signal transducing histidine kinase"/>
    <property type="match status" value="1"/>
</dbReference>
<dbReference type="SMART" id="SM00387">
    <property type="entry name" value="HATPase_c"/>
    <property type="match status" value="1"/>
</dbReference>
<dbReference type="PRINTS" id="PR00344">
    <property type="entry name" value="BCTRLSENSOR"/>
</dbReference>
<dbReference type="InterPro" id="IPR005467">
    <property type="entry name" value="His_kinase_dom"/>
</dbReference>
<keyword evidence="4 13" id="KW-0597">Phosphoprotein</keyword>
<evidence type="ECO:0000256" key="7">
    <source>
        <dbReference type="ARBA" id="ARBA00022741"/>
    </source>
</evidence>
<dbReference type="PANTHER" id="PTHR45339">
    <property type="entry name" value="HYBRID SIGNAL TRANSDUCTION HISTIDINE KINASE J"/>
    <property type="match status" value="1"/>
</dbReference>
<evidence type="ECO:0000256" key="12">
    <source>
        <dbReference type="ARBA" id="ARBA00023136"/>
    </source>
</evidence>
<keyword evidence="10 14" id="KW-1133">Transmembrane helix</keyword>
<keyword evidence="8 17" id="KW-0418">Kinase</keyword>
<evidence type="ECO:0000256" key="1">
    <source>
        <dbReference type="ARBA" id="ARBA00000085"/>
    </source>
</evidence>
<keyword evidence="18" id="KW-1185">Reference proteome</keyword>
<evidence type="ECO:0000256" key="11">
    <source>
        <dbReference type="ARBA" id="ARBA00023012"/>
    </source>
</evidence>
<evidence type="ECO:0000313" key="18">
    <source>
        <dbReference type="Proteomes" id="UP000563524"/>
    </source>
</evidence>
<feature type="transmembrane region" description="Helical" evidence="14">
    <location>
        <begin position="14"/>
        <end position="36"/>
    </location>
</feature>
<evidence type="ECO:0000256" key="13">
    <source>
        <dbReference type="PROSITE-ProRule" id="PRU00169"/>
    </source>
</evidence>
<keyword evidence="7" id="KW-0547">Nucleotide-binding</keyword>
<dbReference type="CDD" id="cd00156">
    <property type="entry name" value="REC"/>
    <property type="match status" value="1"/>
</dbReference>
<dbReference type="Gene3D" id="1.10.287.130">
    <property type="match status" value="1"/>
</dbReference>
<organism evidence="17 18">
    <name type="scientific">Parvularcula dongshanensis</name>
    <dbReference type="NCBI Taxonomy" id="1173995"/>
    <lineage>
        <taxon>Bacteria</taxon>
        <taxon>Pseudomonadati</taxon>
        <taxon>Pseudomonadota</taxon>
        <taxon>Alphaproteobacteria</taxon>
        <taxon>Parvularculales</taxon>
        <taxon>Parvularculaceae</taxon>
        <taxon>Parvularcula</taxon>
    </lineage>
</organism>
<keyword evidence="9" id="KW-0067">ATP-binding</keyword>
<dbReference type="PANTHER" id="PTHR45339:SF1">
    <property type="entry name" value="HYBRID SIGNAL TRANSDUCTION HISTIDINE KINASE J"/>
    <property type="match status" value="1"/>
</dbReference>
<evidence type="ECO:0000259" key="16">
    <source>
        <dbReference type="PROSITE" id="PS50110"/>
    </source>
</evidence>
<evidence type="ECO:0000256" key="9">
    <source>
        <dbReference type="ARBA" id="ARBA00022840"/>
    </source>
</evidence>
<dbReference type="SMART" id="SM00448">
    <property type="entry name" value="REC"/>
    <property type="match status" value="2"/>
</dbReference>
<evidence type="ECO:0000256" key="4">
    <source>
        <dbReference type="ARBA" id="ARBA00022553"/>
    </source>
</evidence>
<feature type="modified residue" description="4-aspartylphosphate" evidence="13">
    <location>
        <position position="901"/>
    </location>
</feature>
<feature type="modified residue" description="4-aspartylphosphate" evidence="13">
    <location>
        <position position="756"/>
    </location>
</feature>
<name>A0A840I6F6_9PROT</name>
<dbReference type="GO" id="GO:0003677">
    <property type="term" value="F:DNA binding"/>
    <property type="evidence" value="ECO:0007669"/>
    <property type="project" value="UniProtKB-KW"/>
</dbReference>
<feature type="domain" description="Response regulatory" evidence="16">
    <location>
        <begin position="852"/>
        <end position="971"/>
    </location>
</feature>
<comment type="catalytic activity">
    <reaction evidence="1">
        <text>ATP + protein L-histidine = ADP + protein N-phospho-L-histidine.</text>
        <dbReference type="EC" id="2.7.13.3"/>
    </reaction>
</comment>
<keyword evidence="5" id="KW-0808">Transferase</keyword>
<evidence type="ECO:0000256" key="3">
    <source>
        <dbReference type="ARBA" id="ARBA00012438"/>
    </source>
</evidence>
<dbReference type="SUPFAM" id="SSF55874">
    <property type="entry name" value="ATPase domain of HSP90 chaperone/DNA topoisomerase II/histidine kinase"/>
    <property type="match status" value="1"/>
</dbReference>
<proteinExistence type="predicted"/>
<evidence type="ECO:0000256" key="8">
    <source>
        <dbReference type="ARBA" id="ARBA00022777"/>
    </source>
</evidence>
<dbReference type="Proteomes" id="UP000563524">
    <property type="component" value="Unassembled WGS sequence"/>
</dbReference>
<dbReference type="EMBL" id="JACHOB010000005">
    <property type="protein sequence ID" value="MBB4659764.1"/>
    <property type="molecule type" value="Genomic_DNA"/>
</dbReference>
<sequence>MRSERAKRPLGRQLGWMLAGVAAVTGIAAGWVCFVLSTDYIADRAVAVESRFMIERGRRADRPFARVSDAHATANAEYEDLLAGLTDAEVEATFADAFELRPDGTTRLSDRYYEGTTLSGRHYESFAAFVAPGEVTLDRKRRMVAALEAIRTAAAAFEGKVESIALALPDNDMVVFAPDRPDRLSYYRYDAPSDFAVWGYVVESLDPSGRTVCEGPVQVGWDPTGRSLAASCQTAIIEGDEIVGAWDTTLALNSRLLSLLETEAEVASSLVATTDGTVIVAPELGFSATATPEQIEHLGRLYPVATLTDELEAQEEGAGAFVSADGRWIVRYHHFTGPDWVLIDLIERRTIMMSLLRAPLFVTLLLLGSLLAQAFLVGLFIRRRFIRPLGDIAAVFGRPVDEQRLDDPKLVMACQKPDEIGILAGTLVAAKRDHDALIETLEERVRERTEKYKAASKAKSDFLANMSHEIRTPMNGILGMAELLSQTEMTERQQLFADTIFKSGNALLTVINDVLDFSKIDAGRLELDPHPFDLREAVEDVATLLTTTAQDKGVEIVVRCDPNLPASLIGDGGRIRRIVTNLTGNAVKFTPEGYVKIDVRKARGSESRWRIEVRDTGIGIPEDKLETIFEEFAQAEESTTRIYGGTGLGLTICRRLAEMMGGRIGVDSTLGAGSTFWVELPLPVADDTGTAPIGMQQLPTARVLLVDDVDVNLDILEEQCRSWGLLPTRAAGGREAIELLDRTATDGHPFEAVVLDYHMPEVDGLDVARHIAQSEMLSMTKVVVLSSADDDASIAAFREIGTEGYLVKPVRALQLYRALTNAFARSNPALEAVAAPVGTPPAMPDEAGAMLRILVVDDNAVNRLVFGNLLGEGRYAVSYAEDGQEAYEAYKADRFDIVLMDLSMPRMDGYEATAAIRALEHKENRPRTPVVCLTAHALQGQRDECLAHGMDDYLSKPIRKDALQTILTRWAGGDDTGKDEVASA</sequence>
<dbReference type="InterPro" id="IPR004358">
    <property type="entry name" value="Sig_transdc_His_kin-like_C"/>
</dbReference>
<dbReference type="InterPro" id="IPR003594">
    <property type="entry name" value="HATPase_dom"/>
</dbReference>
<evidence type="ECO:0000313" key="17">
    <source>
        <dbReference type="EMBL" id="MBB4659764.1"/>
    </source>
</evidence>
<accession>A0A840I6F6</accession>
<dbReference type="CDD" id="cd16922">
    <property type="entry name" value="HATPase_EvgS-ArcB-TorS-like"/>
    <property type="match status" value="1"/>
</dbReference>
<dbReference type="CDD" id="cd17546">
    <property type="entry name" value="REC_hyHK_CKI1_RcsC-like"/>
    <property type="match status" value="1"/>
</dbReference>
<dbReference type="InterPro" id="IPR003661">
    <property type="entry name" value="HisK_dim/P_dom"/>
</dbReference>
<dbReference type="FunFam" id="3.30.565.10:FF:000010">
    <property type="entry name" value="Sensor histidine kinase RcsC"/>
    <property type="match status" value="1"/>
</dbReference>
<keyword evidence="17" id="KW-0238">DNA-binding</keyword>
<feature type="domain" description="Histidine kinase" evidence="15">
    <location>
        <begin position="465"/>
        <end position="684"/>
    </location>
</feature>
<dbReference type="FunFam" id="1.10.287.130:FF:000004">
    <property type="entry name" value="Ethylene receptor 1"/>
    <property type="match status" value="1"/>
</dbReference>
<dbReference type="Gene3D" id="3.40.50.2300">
    <property type="match status" value="2"/>
</dbReference>
<dbReference type="Pfam" id="PF02518">
    <property type="entry name" value="HATPase_c"/>
    <property type="match status" value="1"/>
</dbReference>
<gene>
    <name evidence="17" type="ORF">GGQ59_002305</name>
</gene>
<dbReference type="AlphaFoldDB" id="A0A840I6F6"/>
<dbReference type="PROSITE" id="PS50110">
    <property type="entry name" value="RESPONSE_REGULATORY"/>
    <property type="match status" value="2"/>
</dbReference>
<comment type="caution">
    <text evidence="17">The sequence shown here is derived from an EMBL/GenBank/DDBJ whole genome shotgun (WGS) entry which is preliminary data.</text>
</comment>
<dbReference type="Pfam" id="PF00072">
    <property type="entry name" value="Response_reg"/>
    <property type="match status" value="2"/>
</dbReference>
<dbReference type="GO" id="GO:0016020">
    <property type="term" value="C:membrane"/>
    <property type="evidence" value="ECO:0007669"/>
    <property type="project" value="UniProtKB-SubCell"/>
</dbReference>
<dbReference type="CDD" id="cd00082">
    <property type="entry name" value="HisKA"/>
    <property type="match status" value="1"/>
</dbReference>
<evidence type="ECO:0000259" key="15">
    <source>
        <dbReference type="PROSITE" id="PS50109"/>
    </source>
</evidence>
<dbReference type="GO" id="GO:0000155">
    <property type="term" value="F:phosphorelay sensor kinase activity"/>
    <property type="evidence" value="ECO:0007669"/>
    <property type="project" value="InterPro"/>
</dbReference>
<dbReference type="Pfam" id="PF00512">
    <property type="entry name" value="HisKA"/>
    <property type="match status" value="1"/>
</dbReference>
<dbReference type="SMART" id="SM00388">
    <property type="entry name" value="HisKA"/>
    <property type="match status" value="1"/>
</dbReference>